<feature type="transmembrane region" description="Helical" evidence="9">
    <location>
        <begin position="293"/>
        <end position="312"/>
    </location>
</feature>
<sequence length="617" mass="67428">MHGLELAALSGILVIGILCQWIAWRVKLPAILFLLLCGILVGPVLRYLEPDALFGNMLFPFISLAVAVILFEGSLTLRFQDISGLRKVVRNMITIGAVLTWGITAVATRMLMGFSWEIAFLFGALMVVTGPTVIVPMLRTVRPNANLSNILRWEGILIDPIGATLAVLVFQFIVAVGLQDGIADMVAVFGKILLIGGVLGSICGFIFSVALRKHWIPSFLHNFSALALVCAAFAISDTLEPESGLLTVTVMGVWLANSKGVEVVDILDFKEHLSMVLISMLFIILAARMELSVFNDLGVSALILFGVLQFVARPISAQVSAFGSKLTGAERHFLSWIAPRGIVAAAISAVFAIKLESLGYPEAQQLVPLTFVMIVGTVLLQSFTARPIARWLKVAEPDPKGFLIVGADILSRNIATCLVENGFRVQLTDQNWNNVMAARMEGLPAYWGNPVSEHAERHLNLVGVGRLLALSSNKELNALAAQHYRIEFGASNVFTVRNRQPDDSVETAKSTFRLSGRPLFDEKVTYKSLMELVEGGAELKTTPLTEKFTFEDYLDQCEEKRIPLFAITPGGSLRIFTGDEDFTPKTDWRIVGTATCVPLRSLDKDGKHVQESAKQSD</sequence>
<keyword evidence="6 9" id="KW-1133">Transmembrane helix</keyword>
<dbReference type="AlphaFoldDB" id="A0A2C8FCN2"/>
<feature type="transmembrane region" description="Helical" evidence="9">
    <location>
        <begin position="92"/>
        <end position="112"/>
    </location>
</feature>
<dbReference type="InterPro" id="IPR038770">
    <property type="entry name" value="Na+/solute_symporter_sf"/>
</dbReference>
<keyword evidence="8 9" id="KW-0472">Membrane</keyword>
<name>A0A2C8FCN2_9BACT</name>
<evidence type="ECO:0000313" key="12">
    <source>
        <dbReference type="Proteomes" id="UP000219215"/>
    </source>
</evidence>
<feature type="transmembrane region" description="Helical" evidence="9">
    <location>
        <begin position="333"/>
        <end position="353"/>
    </location>
</feature>
<evidence type="ECO:0000259" key="10">
    <source>
        <dbReference type="Pfam" id="PF00999"/>
    </source>
</evidence>
<dbReference type="Proteomes" id="UP000219215">
    <property type="component" value="Chromosome DPRO"/>
</dbReference>
<dbReference type="PANTHER" id="PTHR32507">
    <property type="entry name" value="NA(+)/H(+) ANTIPORTER 1"/>
    <property type="match status" value="1"/>
</dbReference>
<dbReference type="GO" id="GO:0005886">
    <property type="term" value="C:plasma membrane"/>
    <property type="evidence" value="ECO:0007669"/>
    <property type="project" value="UniProtKB-SubCell"/>
</dbReference>
<comment type="subcellular location">
    <subcellularLocation>
        <location evidence="1">Cell membrane</location>
        <topology evidence="1">Multi-pass membrane protein</topology>
    </subcellularLocation>
</comment>
<feature type="transmembrane region" description="Helical" evidence="9">
    <location>
        <begin position="219"/>
        <end position="235"/>
    </location>
</feature>
<dbReference type="InterPro" id="IPR036291">
    <property type="entry name" value="NAD(P)-bd_dom_sf"/>
</dbReference>
<proteinExistence type="predicted"/>
<evidence type="ECO:0000313" key="11">
    <source>
        <dbReference type="EMBL" id="SOB60243.1"/>
    </source>
</evidence>
<keyword evidence="3" id="KW-0050">Antiport</keyword>
<dbReference type="OrthoDB" id="9810759at2"/>
<feature type="transmembrane region" description="Helical" evidence="9">
    <location>
        <begin position="150"/>
        <end position="174"/>
    </location>
</feature>
<evidence type="ECO:0000256" key="3">
    <source>
        <dbReference type="ARBA" id="ARBA00022449"/>
    </source>
</evidence>
<dbReference type="GO" id="GO:0015297">
    <property type="term" value="F:antiporter activity"/>
    <property type="evidence" value="ECO:0007669"/>
    <property type="project" value="UniProtKB-KW"/>
</dbReference>
<feature type="transmembrane region" description="Helical" evidence="9">
    <location>
        <begin position="269"/>
        <end position="287"/>
    </location>
</feature>
<evidence type="ECO:0000256" key="5">
    <source>
        <dbReference type="ARBA" id="ARBA00022692"/>
    </source>
</evidence>
<keyword evidence="7" id="KW-0406">Ion transport</keyword>
<keyword evidence="4" id="KW-1003">Cell membrane</keyword>
<evidence type="ECO:0000256" key="2">
    <source>
        <dbReference type="ARBA" id="ARBA00022448"/>
    </source>
</evidence>
<dbReference type="GO" id="GO:1902600">
    <property type="term" value="P:proton transmembrane transport"/>
    <property type="evidence" value="ECO:0007669"/>
    <property type="project" value="InterPro"/>
</dbReference>
<dbReference type="SUPFAM" id="SSF51735">
    <property type="entry name" value="NAD(P)-binding Rossmann-fold domains"/>
    <property type="match status" value="1"/>
</dbReference>
<accession>A0A2C8FCN2</accession>
<evidence type="ECO:0000256" key="6">
    <source>
        <dbReference type="ARBA" id="ARBA00022989"/>
    </source>
</evidence>
<keyword evidence="12" id="KW-1185">Reference proteome</keyword>
<evidence type="ECO:0000256" key="4">
    <source>
        <dbReference type="ARBA" id="ARBA00022475"/>
    </source>
</evidence>
<evidence type="ECO:0000256" key="1">
    <source>
        <dbReference type="ARBA" id="ARBA00004651"/>
    </source>
</evidence>
<feature type="transmembrane region" description="Helical" evidence="9">
    <location>
        <begin position="186"/>
        <end position="207"/>
    </location>
</feature>
<organism evidence="11 12">
    <name type="scientific">Pseudodesulfovibrio profundus</name>
    <dbReference type="NCBI Taxonomy" id="57320"/>
    <lineage>
        <taxon>Bacteria</taxon>
        <taxon>Pseudomonadati</taxon>
        <taxon>Thermodesulfobacteriota</taxon>
        <taxon>Desulfovibrionia</taxon>
        <taxon>Desulfovibrionales</taxon>
        <taxon>Desulfovibrionaceae</taxon>
    </lineage>
</organism>
<evidence type="ECO:0000256" key="7">
    <source>
        <dbReference type="ARBA" id="ARBA00023065"/>
    </source>
</evidence>
<feature type="domain" description="Cation/H+ exchanger transmembrane" evidence="10">
    <location>
        <begin position="17"/>
        <end position="391"/>
    </location>
</feature>
<dbReference type="KEGG" id="pprf:DPRO_3331"/>
<feature type="transmembrane region" description="Helical" evidence="9">
    <location>
        <begin position="54"/>
        <end position="71"/>
    </location>
</feature>
<dbReference type="RefSeq" id="WP_097012998.1">
    <property type="nucleotide sequence ID" value="NZ_LT907975.1"/>
</dbReference>
<dbReference type="Gene3D" id="3.40.50.720">
    <property type="entry name" value="NAD(P)-binding Rossmann-like Domain"/>
    <property type="match status" value="1"/>
</dbReference>
<reference evidence="12" key="1">
    <citation type="submission" date="2017-09" db="EMBL/GenBank/DDBJ databases">
        <authorList>
            <person name="Regsiter A."/>
            <person name="William W."/>
        </authorList>
    </citation>
    <scope>NUCLEOTIDE SEQUENCE [LARGE SCALE GENOMIC DNA]</scope>
    <source>
        <strain evidence="12">500-1</strain>
    </source>
</reference>
<keyword evidence="5 9" id="KW-0812">Transmembrane</keyword>
<dbReference type="InterPro" id="IPR006153">
    <property type="entry name" value="Cation/H_exchanger_TM"/>
</dbReference>
<protein>
    <submittedName>
        <fullName evidence="11">Sodium/hydrogen exchanger family protein</fullName>
    </submittedName>
</protein>
<dbReference type="Pfam" id="PF00999">
    <property type="entry name" value="Na_H_Exchanger"/>
    <property type="match status" value="1"/>
</dbReference>
<feature type="transmembrane region" description="Helical" evidence="9">
    <location>
        <begin position="118"/>
        <end position="138"/>
    </location>
</feature>
<dbReference type="PANTHER" id="PTHR32507:SF0">
    <property type="entry name" value="NA(+)_H(+) ANTIPORTER 2-RELATED"/>
    <property type="match status" value="1"/>
</dbReference>
<feature type="transmembrane region" description="Helical" evidence="9">
    <location>
        <begin position="31"/>
        <end position="48"/>
    </location>
</feature>
<keyword evidence="2" id="KW-0813">Transport</keyword>
<evidence type="ECO:0000256" key="8">
    <source>
        <dbReference type="ARBA" id="ARBA00023136"/>
    </source>
</evidence>
<dbReference type="Gene3D" id="1.20.1530.20">
    <property type="match status" value="1"/>
</dbReference>
<feature type="transmembrane region" description="Helical" evidence="9">
    <location>
        <begin position="6"/>
        <end position="24"/>
    </location>
</feature>
<gene>
    <name evidence="11" type="ORF">DPRO_3331</name>
</gene>
<dbReference type="EMBL" id="LT907975">
    <property type="protein sequence ID" value="SOB60243.1"/>
    <property type="molecule type" value="Genomic_DNA"/>
</dbReference>
<feature type="transmembrane region" description="Helical" evidence="9">
    <location>
        <begin position="365"/>
        <end position="383"/>
    </location>
</feature>
<evidence type="ECO:0000256" key="9">
    <source>
        <dbReference type="SAM" id="Phobius"/>
    </source>
</evidence>